<dbReference type="OMA" id="QDPFYKY"/>
<dbReference type="RefSeq" id="XP_023164680.2">
    <property type="nucleotide sequence ID" value="XM_023308912.2"/>
</dbReference>
<evidence type="ECO:0000259" key="1">
    <source>
        <dbReference type="PROSITE" id="PS51029"/>
    </source>
</evidence>
<dbReference type="InterPro" id="IPR039353">
    <property type="entry name" value="TF_Adf1"/>
</dbReference>
<dbReference type="PROSITE" id="PS51029">
    <property type="entry name" value="MADF"/>
    <property type="match status" value="1"/>
</dbReference>
<gene>
    <name evidence="3" type="primary">LOC111595266</name>
</gene>
<dbReference type="AlphaFoldDB" id="A0A6J1LGE4"/>
<dbReference type="PANTHER" id="PTHR12243">
    <property type="entry name" value="MADF DOMAIN TRANSCRIPTION FACTOR"/>
    <property type="match status" value="1"/>
</dbReference>
<reference evidence="3" key="1">
    <citation type="submission" date="2025-08" db="UniProtKB">
        <authorList>
            <consortium name="RefSeq"/>
        </authorList>
    </citation>
    <scope>IDENTIFICATION</scope>
    <source>
        <strain evidence="3">15085-1641.00</strain>
        <tissue evidence="3">Whole body</tissue>
    </source>
</reference>
<evidence type="ECO:0000313" key="3">
    <source>
        <dbReference type="RefSeq" id="XP_023164680.2"/>
    </source>
</evidence>
<protein>
    <submittedName>
        <fullName evidence="3">Uncharacterized protein LOC111595266</fullName>
    </submittedName>
</protein>
<sequence>MVDYEEKLIKSVKNHVCLYNKSHIDFRQRHKRHNAWVQVSKECGLPIKQSQSRWKTLRDRFVREYNKCTDSQTEASNWIYYKNLHFLLTHIKLRGGRNRNDQHDVDLEDGDFSSQQQLLSFKKDDTTCSYSSELALETPIYKNGSFEACNMDDILSESSATEQQHLPQELQQAQEEFHKVMGLLQNVLEQKLSEQPTCTMQAEPSQDPFYKYLESILSRVETAARADIQLELLNFANTLVKNAKAQSTNL</sequence>
<dbReference type="Pfam" id="PF10545">
    <property type="entry name" value="MADF_DNA_bdg"/>
    <property type="match status" value="1"/>
</dbReference>
<name>A0A6J1LGE4_DROHY</name>
<dbReference type="SMART" id="SM00595">
    <property type="entry name" value="MADF"/>
    <property type="match status" value="1"/>
</dbReference>
<keyword evidence="2" id="KW-1185">Reference proteome</keyword>
<dbReference type="PANTHER" id="PTHR12243:SF67">
    <property type="entry name" value="COREPRESSOR OF PANGOLIN, ISOFORM A-RELATED"/>
    <property type="match status" value="1"/>
</dbReference>
<dbReference type="OrthoDB" id="6147983at2759"/>
<feature type="domain" description="MADF" evidence="1">
    <location>
        <begin position="7"/>
        <end position="92"/>
    </location>
</feature>
<accession>A0A6J1LGE4</accession>
<dbReference type="KEGG" id="dhe:111595266"/>
<dbReference type="Proteomes" id="UP000504633">
    <property type="component" value="Unplaced"/>
</dbReference>
<evidence type="ECO:0000313" key="2">
    <source>
        <dbReference type="Proteomes" id="UP000504633"/>
    </source>
</evidence>
<dbReference type="InterPro" id="IPR006578">
    <property type="entry name" value="MADF-dom"/>
</dbReference>
<dbReference type="GeneID" id="111595266"/>
<organism evidence="2 3">
    <name type="scientific">Drosophila hydei</name>
    <name type="common">Fruit fly</name>
    <dbReference type="NCBI Taxonomy" id="7224"/>
    <lineage>
        <taxon>Eukaryota</taxon>
        <taxon>Metazoa</taxon>
        <taxon>Ecdysozoa</taxon>
        <taxon>Arthropoda</taxon>
        <taxon>Hexapoda</taxon>
        <taxon>Insecta</taxon>
        <taxon>Pterygota</taxon>
        <taxon>Neoptera</taxon>
        <taxon>Endopterygota</taxon>
        <taxon>Diptera</taxon>
        <taxon>Brachycera</taxon>
        <taxon>Muscomorpha</taxon>
        <taxon>Ephydroidea</taxon>
        <taxon>Drosophilidae</taxon>
        <taxon>Drosophila</taxon>
    </lineage>
</organism>
<proteinExistence type="predicted"/>